<sequence length="113" mass="12693">MSSLKPLQRLTADVTIDLNPEIIVPSKKDGAYKLRNATVHMSRPINGRWSVDSVTGNGAVQYLARTRQGMGWRKAYYQRTDFEVTPELQVLVDEAVSLVREDCRKALQSGTVE</sequence>
<evidence type="ECO:0000313" key="2">
    <source>
        <dbReference type="Proteomes" id="UP000245876"/>
    </source>
</evidence>
<dbReference type="Proteomes" id="UP000245876">
    <property type="component" value="Unassembled WGS sequence"/>
</dbReference>
<reference evidence="1 2" key="1">
    <citation type="journal article" date="2018" name="Int. J. Syst. Evol. Microbiol.">
        <title>Bifidobacterium callitrichidarum sp. nov. from the faeces of the emperor tamarin (Saguinus imperator).</title>
        <authorList>
            <person name="Modesto M."/>
            <person name="Michelini S."/>
            <person name="Sansosti M.C."/>
            <person name="De Filippo C."/>
            <person name="Cavalieri D."/>
            <person name="Qvirist L."/>
            <person name="Andlid T."/>
            <person name="Spiezio C."/>
            <person name="Sandri C."/>
            <person name="Pascarelli S."/>
            <person name="Sgorbati B."/>
            <person name="Mattarelli P."/>
        </authorList>
    </citation>
    <scope>NUCLEOTIDE SEQUENCE [LARGE SCALE GENOMIC DNA]</scope>
    <source>
        <strain evidence="1 2">TRI 5</strain>
    </source>
</reference>
<evidence type="ECO:0000313" key="1">
    <source>
        <dbReference type="EMBL" id="PWG62655.1"/>
    </source>
</evidence>
<gene>
    <name evidence="1" type="ORF">DF196_11900</name>
</gene>
<protein>
    <submittedName>
        <fullName evidence="1">Uncharacterized protein</fullName>
    </submittedName>
</protein>
<dbReference type="EMBL" id="QFFM01000033">
    <property type="protein sequence ID" value="PWG62655.1"/>
    <property type="molecule type" value="Genomic_DNA"/>
</dbReference>
<organism evidence="1 2">
    <name type="scientific">Bifidobacterium callitrichidarum</name>
    <dbReference type="NCBI Taxonomy" id="2052941"/>
    <lineage>
        <taxon>Bacteria</taxon>
        <taxon>Bacillati</taxon>
        <taxon>Actinomycetota</taxon>
        <taxon>Actinomycetes</taxon>
        <taxon>Bifidobacteriales</taxon>
        <taxon>Bifidobacteriaceae</taxon>
        <taxon>Bifidobacterium</taxon>
    </lineage>
</organism>
<keyword evidence="2" id="KW-1185">Reference proteome</keyword>
<proteinExistence type="predicted"/>
<comment type="caution">
    <text evidence="1">The sequence shown here is derived from an EMBL/GenBank/DDBJ whole genome shotgun (WGS) entry which is preliminary data.</text>
</comment>
<dbReference type="AlphaFoldDB" id="A0A2U2N083"/>
<name>A0A2U2N083_9BIFI</name>
<accession>A0A2U2N083</accession>
<dbReference type="RefSeq" id="WP_109058021.1">
    <property type="nucleotide sequence ID" value="NZ_QFFM01000033.1"/>
</dbReference>